<dbReference type="EMBL" id="JANQDX010000017">
    <property type="protein sequence ID" value="KAL0908171.1"/>
    <property type="molecule type" value="Genomic_DNA"/>
</dbReference>
<dbReference type="Proteomes" id="UP001552299">
    <property type="component" value="Unassembled WGS sequence"/>
</dbReference>
<sequence>MADPEVDHGFVEDSQGRTDILRSPFFNLRLDHDQSMEDYVDRILYQLTLSIEEHIRLGCWQIVGRPPTPPMPATSPTTKIFGSFFLESLHIRDDTNDFSSCFYMFQYLQLINPQDKGNYSSKVKGNEQHDVINGSMFIILGAGPCKEALVVGGGSALNSSPTAVEVGVDFANECHRERRGCAERRGRAKSRARAGRRQDGRVHAKLACGLQDFRNPISVFRLQRLVGSAPLRDLKPSLVSSMGIGAVNAVVNGITDKVNTEGDEGDAKAGCGVPELVDQHRMLPPFIPPFKEFTSRP</sequence>
<protein>
    <submittedName>
        <fullName evidence="1">Uncharacterized protein</fullName>
    </submittedName>
</protein>
<evidence type="ECO:0000313" key="2">
    <source>
        <dbReference type="Proteomes" id="UP001552299"/>
    </source>
</evidence>
<proteinExistence type="predicted"/>
<reference evidence="1 2" key="1">
    <citation type="journal article" date="2024" name="Plant Biotechnol. J.">
        <title>Dendrobium thyrsiflorum genome and its molecular insights into genes involved in important horticultural traits.</title>
        <authorList>
            <person name="Chen B."/>
            <person name="Wang J.Y."/>
            <person name="Zheng P.J."/>
            <person name="Li K.L."/>
            <person name="Liang Y.M."/>
            <person name="Chen X.F."/>
            <person name="Zhang C."/>
            <person name="Zhao X."/>
            <person name="He X."/>
            <person name="Zhang G.Q."/>
            <person name="Liu Z.J."/>
            <person name="Xu Q."/>
        </authorList>
    </citation>
    <scope>NUCLEOTIDE SEQUENCE [LARGE SCALE GENOMIC DNA]</scope>
    <source>
        <strain evidence="1">GZMU011</strain>
    </source>
</reference>
<gene>
    <name evidence="1" type="ORF">M5K25_022645</name>
</gene>
<name>A0ABD0UCU1_DENTH</name>
<organism evidence="1 2">
    <name type="scientific">Dendrobium thyrsiflorum</name>
    <name type="common">Pinecone-like raceme dendrobium</name>
    <name type="synonym">Orchid</name>
    <dbReference type="NCBI Taxonomy" id="117978"/>
    <lineage>
        <taxon>Eukaryota</taxon>
        <taxon>Viridiplantae</taxon>
        <taxon>Streptophyta</taxon>
        <taxon>Embryophyta</taxon>
        <taxon>Tracheophyta</taxon>
        <taxon>Spermatophyta</taxon>
        <taxon>Magnoliopsida</taxon>
        <taxon>Liliopsida</taxon>
        <taxon>Asparagales</taxon>
        <taxon>Orchidaceae</taxon>
        <taxon>Epidendroideae</taxon>
        <taxon>Malaxideae</taxon>
        <taxon>Dendrobiinae</taxon>
        <taxon>Dendrobium</taxon>
    </lineage>
</organism>
<accession>A0ABD0UCU1</accession>
<keyword evidence="2" id="KW-1185">Reference proteome</keyword>
<dbReference type="AlphaFoldDB" id="A0ABD0UCU1"/>
<evidence type="ECO:0000313" key="1">
    <source>
        <dbReference type="EMBL" id="KAL0908171.1"/>
    </source>
</evidence>
<comment type="caution">
    <text evidence="1">The sequence shown here is derived from an EMBL/GenBank/DDBJ whole genome shotgun (WGS) entry which is preliminary data.</text>
</comment>